<evidence type="ECO:0000256" key="1">
    <source>
        <dbReference type="SAM" id="SignalP"/>
    </source>
</evidence>
<accession>A0A0K2U8E8</accession>
<dbReference type="AlphaFoldDB" id="A0A0K2U8E8"/>
<organism evidence="2">
    <name type="scientific">Lepeophtheirus salmonis</name>
    <name type="common">Salmon louse</name>
    <name type="synonym">Caligus salmonis</name>
    <dbReference type="NCBI Taxonomy" id="72036"/>
    <lineage>
        <taxon>Eukaryota</taxon>
        <taxon>Metazoa</taxon>
        <taxon>Ecdysozoa</taxon>
        <taxon>Arthropoda</taxon>
        <taxon>Crustacea</taxon>
        <taxon>Multicrustacea</taxon>
        <taxon>Hexanauplia</taxon>
        <taxon>Copepoda</taxon>
        <taxon>Siphonostomatoida</taxon>
        <taxon>Caligidae</taxon>
        <taxon>Lepeophtheirus</taxon>
    </lineage>
</organism>
<reference evidence="2" key="1">
    <citation type="submission" date="2014-05" db="EMBL/GenBank/DDBJ databases">
        <authorList>
            <person name="Chronopoulou M."/>
        </authorList>
    </citation>
    <scope>NUCLEOTIDE SEQUENCE</scope>
    <source>
        <tissue evidence="2">Whole organism</tissue>
    </source>
</reference>
<dbReference type="EMBL" id="HACA01017163">
    <property type="protein sequence ID" value="CDW34524.1"/>
    <property type="molecule type" value="Transcribed_RNA"/>
</dbReference>
<feature type="chain" id="PRO_5005488455" evidence="1">
    <location>
        <begin position="18"/>
        <end position="170"/>
    </location>
</feature>
<name>A0A0K2U8E8_LEPSM</name>
<sequence>MKCFIIVALVLVGVTTSEVSKPSFLFQGSWLEMIEKRSGTVEYLMKLGVSEANATAYSKGPITMQCIQLTEEGYEITGIHRGAPYNTSITWRKEAKRPYTSSGVEMKFDAEVLKDNATNYKLMRFNAYNKTSGSLVFFTQRTFTSEGYMNYSHTIAATKQTAYTLYQKQV</sequence>
<feature type="signal peptide" evidence="1">
    <location>
        <begin position="1"/>
        <end position="17"/>
    </location>
</feature>
<keyword evidence="1" id="KW-0732">Signal</keyword>
<evidence type="ECO:0000313" key="2">
    <source>
        <dbReference type="EMBL" id="CDW34524.1"/>
    </source>
</evidence>
<protein>
    <submittedName>
        <fullName evidence="2">Uncharacterized protein</fullName>
    </submittedName>
</protein>
<proteinExistence type="predicted"/>